<keyword evidence="1" id="KW-0479">Metal-binding</keyword>
<dbReference type="HOGENOM" id="CLU_045011_19_1_6"/>
<dbReference type="InterPro" id="IPR041492">
    <property type="entry name" value="HAD_2"/>
</dbReference>
<dbReference type="InterPro" id="IPR006439">
    <property type="entry name" value="HAD-SF_hydro_IA"/>
</dbReference>
<dbReference type="GO" id="GO:0005829">
    <property type="term" value="C:cytosol"/>
    <property type="evidence" value="ECO:0007669"/>
    <property type="project" value="TreeGrafter"/>
</dbReference>
<dbReference type="PANTHER" id="PTHR43434">
    <property type="entry name" value="PHOSPHOGLYCOLATE PHOSPHATASE"/>
    <property type="match status" value="1"/>
</dbReference>
<evidence type="ECO:0000313" key="5">
    <source>
        <dbReference type="EMBL" id="AJQ96454.1"/>
    </source>
</evidence>
<dbReference type="PANTHER" id="PTHR43434:SF23">
    <property type="entry name" value="PHOSPHOGLYCOLATE PHOSPHATASE"/>
    <property type="match status" value="1"/>
</dbReference>
<gene>
    <name evidence="5" type="ORF">YC6258_04422</name>
</gene>
<dbReference type="GO" id="GO:0006281">
    <property type="term" value="P:DNA repair"/>
    <property type="evidence" value="ECO:0007669"/>
    <property type="project" value="TreeGrafter"/>
</dbReference>
<keyword evidence="6" id="KW-1185">Reference proteome</keyword>
<dbReference type="PRINTS" id="PR00413">
    <property type="entry name" value="HADHALOGNASE"/>
</dbReference>
<dbReference type="EMBL" id="CP007142">
    <property type="protein sequence ID" value="AJQ96454.1"/>
    <property type="molecule type" value="Genomic_DNA"/>
</dbReference>
<dbReference type="Pfam" id="PF13419">
    <property type="entry name" value="HAD_2"/>
    <property type="match status" value="1"/>
</dbReference>
<dbReference type="SFLD" id="SFLDG01129">
    <property type="entry name" value="C1.5:_HAD__Beta-PGM__Phosphata"/>
    <property type="match status" value="1"/>
</dbReference>
<evidence type="ECO:0000313" key="6">
    <source>
        <dbReference type="Proteomes" id="UP000032266"/>
    </source>
</evidence>
<reference evidence="5 6" key="1">
    <citation type="submission" date="2014-01" db="EMBL/GenBank/DDBJ databases">
        <title>Full genme sequencing of cellulolytic bacterium Gynuella sunshinyii YC6258T gen. nov., sp. nov.</title>
        <authorList>
            <person name="Khan H."/>
            <person name="Chung E.J."/>
            <person name="Chung Y.R."/>
        </authorList>
    </citation>
    <scope>NUCLEOTIDE SEQUENCE [LARGE SCALE GENOMIC DNA]</scope>
    <source>
        <strain evidence="5 6">YC6258</strain>
    </source>
</reference>
<accession>A0A0C5W189</accession>
<sequence>MTINTVLFDLDGTLVDSSIGFILAMNKTLADYDQCPMDDDSIRELISAGARTIIQRAWAEEISREQIEQIRDDYIREYQQYPERGASVYPGLPEWLNRARQHGIKLGVVTNKPECLAKPIIESLELSQYLDVLICPDHVKTVKPDPEGILLAINQLKSDPAQTLYCGDHSKDIAAAAAAGVRSLACGYGFYPREEDFHDWPADYHADNSEHAVNILTQLCNMSD</sequence>
<dbReference type="KEGG" id="gsn:YC6258_04422"/>
<protein>
    <submittedName>
        <fullName evidence="5">Putative phosphatase</fullName>
    </submittedName>
</protein>
<dbReference type="Proteomes" id="UP000032266">
    <property type="component" value="Chromosome"/>
</dbReference>
<dbReference type="GO" id="GO:0046872">
    <property type="term" value="F:metal ion binding"/>
    <property type="evidence" value="ECO:0007669"/>
    <property type="project" value="UniProtKB-KW"/>
</dbReference>
<dbReference type="InterPro" id="IPR023214">
    <property type="entry name" value="HAD_sf"/>
</dbReference>
<dbReference type="AlphaFoldDB" id="A0A0C5W189"/>
<dbReference type="STRING" id="1445510.YC6258_04422"/>
<dbReference type="NCBIfam" id="TIGR01509">
    <property type="entry name" value="HAD-SF-IA-v3"/>
    <property type="match status" value="1"/>
</dbReference>
<dbReference type="NCBIfam" id="TIGR01549">
    <property type="entry name" value="HAD-SF-IA-v1"/>
    <property type="match status" value="1"/>
</dbReference>
<dbReference type="InterPro" id="IPR036412">
    <property type="entry name" value="HAD-like_sf"/>
</dbReference>
<organism evidence="5 6">
    <name type="scientific">Gynuella sunshinyii YC6258</name>
    <dbReference type="NCBI Taxonomy" id="1445510"/>
    <lineage>
        <taxon>Bacteria</taxon>
        <taxon>Pseudomonadati</taxon>
        <taxon>Pseudomonadota</taxon>
        <taxon>Gammaproteobacteria</taxon>
        <taxon>Oceanospirillales</taxon>
        <taxon>Saccharospirillaceae</taxon>
        <taxon>Gynuella</taxon>
    </lineage>
</organism>
<dbReference type="SUPFAM" id="SSF56784">
    <property type="entry name" value="HAD-like"/>
    <property type="match status" value="1"/>
</dbReference>
<evidence type="ECO:0000256" key="2">
    <source>
        <dbReference type="ARBA" id="ARBA00022801"/>
    </source>
</evidence>
<dbReference type="InterPro" id="IPR050155">
    <property type="entry name" value="HAD-like_hydrolase_sf"/>
</dbReference>
<proteinExistence type="predicted"/>
<keyword evidence="2" id="KW-0378">Hydrolase</keyword>
<dbReference type="Gene3D" id="1.10.150.240">
    <property type="entry name" value="Putative phosphatase, domain 2"/>
    <property type="match status" value="1"/>
</dbReference>
<evidence type="ECO:0000256" key="1">
    <source>
        <dbReference type="ARBA" id="ARBA00022723"/>
    </source>
</evidence>
<keyword evidence="3" id="KW-0460">Magnesium</keyword>
<name>A0A0C5W189_9GAMM</name>
<evidence type="ECO:0000256" key="4">
    <source>
        <dbReference type="ARBA" id="ARBA00023277"/>
    </source>
</evidence>
<dbReference type="GO" id="GO:0008967">
    <property type="term" value="F:phosphoglycolate phosphatase activity"/>
    <property type="evidence" value="ECO:0007669"/>
    <property type="project" value="TreeGrafter"/>
</dbReference>
<evidence type="ECO:0000256" key="3">
    <source>
        <dbReference type="ARBA" id="ARBA00022842"/>
    </source>
</evidence>
<dbReference type="SFLD" id="SFLDS00003">
    <property type="entry name" value="Haloacid_Dehalogenase"/>
    <property type="match status" value="1"/>
</dbReference>
<dbReference type="SFLD" id="SFLDG01135">
    <property type="entry name" value="C1.5.6:_HAD__Beta-PGM__Phospha"/>
    <property type="match status" value="1"/>
</dbReference>
<dbReference type="Gene3D" id="3.40.50.1000">
    <property type="entry name" value="HAD superfamily/HAD-like"/>
    <property type="match status" value="1"/>
</dbReference>
<dbReference type="InterPro" id="IPR023198">
    <property type="entry name" value="PGP-like_dom2"/>
</dbReference>
<keyword evidence="4" id="KW-0119">Carbohydrate metabolism</keyword>